<gene>
    <name evidence="2" type="ORF">PCOR1329_LOCUS7698</name>
</gene>
<protein>
    <recommendedName>
        <fullName evidence="1">Adaptor protein ClpS core domain-containing protein</fullName>
    </recommendedName>
</protein>
<dbReference type="PANTHER" id="PTHR33473">
    <property type="entry name" value="ATP-DEPENDENT CLP PROTEASE ADAPTER PROTEIN CLPS1, CHLOROPLASTIC"/>
    <property type="match status" value="1"/>
</dbReference>
<dbReference type="Gene3D" id="3.30.1390.10">
    <property type="match status" value="1"/>
</dbReference>
<proteinExistence type="predicted"/>
<dbReference type="InterPro" id="IPR003769">
    <property type="entry name" value="ClpS_core"/>
</dbReference>
<organism evidence="2 3">
    <name type="scientific">Prorocentrum cordatum</name>
    <dbReference type="NCBI Taxonomy" id="2364126"/>
    <lineage>
        <taxon>Eukaryota</taxon>
        <taxon>Sar</taxon>
        <taxon>Alveolata</taxon>
        <taxon>Dinophyceae</taxon>
        <taxon>Prorocentrales</taxon>
        <taxon>Prorocentraceae</taxon>
        <taxon>Prorocentrum</taxon>
    </lineage>
</organism>
<dbReference type="SUPFAM" id="SSF54736">
    <property type="entry name" value="ClpS-like"/>
    <property type="match status" value="1"/>
</dbReference>
<dbReference type="EMBL" id="CAUYUJ010002100">
    <property type="protein sequence ID" value="CAK0799169.1"/>
    <property type="molecule type" value="Genomic_DNA"/>
</dbReference>
<comment type="caution">
    <text evidence="2">The sequence shown here is derived from an EMBL/GenBank/DDBJ whole genome shotgun (WGS) entry which is preliminary data.</text>
</comment>
<dbReference type="Pfam" id="PF02617">
    <property type="entry name" value="ClpS"/>
    <property type="match status" value="1"/>
</dbReference>
<sequence length="116" mass="12623">AAAAAAAFVACRSGRGRGRAAHCSAAAVQERVRQERARQYHLLLLNDPVNKREYVSRCLMLVCSLAERDAYRTMMTAHTEGSAVVGTYSFELADLYCGSLKEKNISADIIPVDDGD</sequence>
<feature type="domain" description="Adaptor protein ClpS core" evidence="1">
    <location>
        <begin position="36"/>
        <end position="102"/>
    </location>
</feature>
<dbReference type="InterPro" id="IPR014719">
    <property type="entry name" value="Ribosomal_bL12_C/ClpS-like"/>
</dbReference>
<dbReference type="PANTHER" id="PTHR33473:SF17">
    <property type="entry name" value="ATP-DEPENDENT CLP PROTEASE ADAPTER PROTEIN CLPS1, CHLOROPLASTIC"/>
    <property type="match status" value="1"/>
</dbReference>
<reference evidence="2" key="1">
    <citation type="submission" date="2023-10" db="EMBL/GenBank/DDBJ databases">
        <authorList>
            <person name="Chen Y."/>
            <person name="Shah S."/>
            <person name="Dougan E. K."/>
            <person name="Thang M."/>
            <person name="Chan C."/>
        </authorList>
    </citation>
    <scope>NUCLEOTIDE SEQUENCE [LARGE SCALE GENOMIC DNA]</scope>
</reference>
<name>A0ABN9Q0N5_9DINO</name>
<evidence type="ECO:0000313" key="2">
    <source>
        <dbReference type="EMBL" id="CAK0799169.1"/>
    </source>
</evidence>
<evidence type="ECO:0000259" key="1">
    <source>
        <dbReference type="Pfam" id="PF02617"/>
    </source>
</evidence>
<keyword evidence="3" id="KW-1185">Reference proteome</keyword>
<dbReference type="Proteomes" id="UP001189429">
    <property type="component" value="Unassembled WGS sequence"/>
</dbReference>
<evidence type="ECO:0000313" key="3">
    <source>
        <dbReference type="Proteomes" id="UP001189429"/>
    </source>
</evidence>
<accession>A0ABN9Q0N5</accession>
<dbReference type="InterPro" id="IPR022935">
    <property type="entry name" value="ClpS"/>
</dbReference>
<feature type="non-terminal residue" evidence="2">
    <location>
        <position position="1"/>
    </location>
</feature>